<evidence type="ECO:0000313" key="9">
    <source>
        <dbReference type="EMBL" id="SUU83746.1"/>
    </source>
</evidence>
<evidence type="ECO:0000256" key="5">
    <source>
        <dbReference type="ARBA" id="ARBA00022989"/>
    </source>
</evidence>
<keyword evidence="4 7" id="KW-0812">Transmembrane</keyword>
<dbReference type="Gene3D" id="1.10.3720.10">
    <property type="entry name" value="MetI-like"/>
    <property type="match status" value="1"/>
</dbReference>
<dbReference type="PANTHER" id="PTHR43163">
    <property type="entry name" value="DIPEPTIDE TRANSPORT SYSTEM PERMEASE PROTEIN DPPB-RELATED"/>
    <property type="match status" value="1"/>
</dbReference>
<dbReference type="AlphaFoldDB" id="A0A380W4F6"/>
<feature type="domain" description="ABC transmembrane type-1" evidence="8">
    <location>
        <begin position="94"/>
        <end position="295"/>
    </location>
</feature>
<evidence type="ECO:0000256" key="6">
    <source>
        <dbReference type="ARBA" id="ARBA00023136"/>
    </source>
</evidence>
<dbReference type="Pfam" id="PF00528">
    <property type="entry name" value="BPD_transp_1"/>
    <property type="match status" value="1"/>
</dbReference>
<dbReference type="GO" id="GO:0071916">
    <property type="term" value="F:dipeptide transmembrane transporter activity"/>
    <property type="evidence" value="ECO:0007669"/>
    <property type="project" value="TreeGrafter"/>
</dbReference>
<proteinExistence type="inferred from homology"/>
<keyword evidence="6 7" id="KW-0472">Membrane</keyword>
<dbReference type="InterPro" id="IPR000515">
    <property type="entry name" value="MetI-like"/>
</dbReference>
<dbReference type="OrthoDB" id="9805855at2"/>
<dbReference type="EMBL" id="UIGB01000001">
    <property type="protein sequence ID" value="SUU83746.1"/>
    <property type="molecule type" value="Genomic_DNA"/>
</dbReference>
<feature type="transmembrane region" description="Helical" evidence="7">
    <location>
        <begin position="168"/>
        <end position="188"/>
    </location>
</feature>
<evidence type="ECO:0000256" key="1">
    <source>
        <dbReference type="ARBA" id="ARBA00004651"/>
    </source>
</evidence>
<name>A0A380W4F6_AFIFE</name>
<feature type="transmembrane region" description="Helical" evidence="7">
    <location>
        <begin position="133"/>
        <end position="156"/>
    </location>
</feature>
<feature type="transmembrane region" description="Helical" evidence="7">
    <location>
        <begin position="12"/>
        <end position="31"/>
    </location>
</feature>
<dbReference type="CDD" id="cd06261">
    <property type="entry name" value="TM_PBP2"/>
    <property type="match status" value="1"/>
</dbReference>
<dbReference type="Pfam" id="PF19300">
    <property type="entry name" value="BPD_transp_1_N"/>
    <property type="match status" value="1"/>
</dbReference>
<comment type="subcellular location">
    <subcellularLocation>
        <location evidence="1 7">Cell membrane</location>
        <topology evidence="1 7">Multi-pass membrane protein</topology>
    </subcellularLocation>
</comment>
<keyword evidence="3" id="KW-1003">Cell membrane</keyword>
<evidence type="ECO:0000313" key="10">
    <source>
        <dbReference type="Proteomes" id="UP000254343"/>
    </source>
</evidence>
<dbReference type="PROSITE" id="PS50928">
    <property type="entry name" value="ABC_TM1"/>
    <property type="match status" value="1"/>
</dbReference>
<reference evidence="9 10" key="1">
    <citation type="submission" date="2018-06" db="EMBL/GenBank/DDBJ databases">
        <authorList>
            <consortium name="Pathogen Informatics"/>
            <person name="Doyle S."/>
        </authorList>
    </citation>
    <scope>NUCLEOTIDE SEQUENCE [LARGE SCALE GENOMIC DNA]</scope>
    <source>
        <strain evidence="9 10">NCTC12722</strain>
    </source>
</reference>
<evidence type="ECO:0000256" key="2">
    <source>
        <dbReference type="ARBA" id="ARBA00022448"/>
    </source>
</evidence>
<dbReference type="GO" id="GO:0005886">
    <property type="term" value="C:plasma membrane"/>
    <property type="evidence" value="ECO:0007669"/>
    <property type="project" value="UniProtKB-SubCell"/>
</dbReference>
<sequence>MISYLAKRLLQALLVLLGVMTLVFFLLHLSGDPTQLLLPMDASAEERAAFRLRMGFNDPLPLQYIRFAFDVITGNLGFSYRHSEPAVRMVLDHLPATFQLTGTALLIATFLAVPIGVIAAVKRGSALDSIAMGFALLGQAMPVYWLGLMLILLFSVQLQWLPSGGRSGWETLIMPAATLAVFSMARIARMTRSGMLDVLSQDYIRTARAVGIPTQTIIFKFGLRNAAIPLITVIGLEFGVLLGGAVITETIFAWPGVGRLAVDSIFARDYPVVQAVVLVLASIFVLINITIDVLYTYMDPRIREGGGFK</sequence>
<evidence type="ECO:0000259" key="8">
    <source>
        <dbReference type="PROSITE" id="PS50928"/>
    </source>
</evidence>
<evidence type="ECO:0000256" key="3">
    <source>
        <dbReference type="ARBA" id="ARBA00022475"/>
    </source>
</evidence>
<dbReference type="Proteomes" id="UP000254343">
    <property type="component" value="Unassembled WGS sequence"/>
</dbReference>
<dbReference type="InterPro" id="IPR045621">
    <property type="entry name" value="BPD_transp_1_N"/>
</dbReference>
<evidence type="ECO:0000256" key="7">
    <source>
        <dbReference type="RuleBase" id="RU363032"/>
    </source>
</evidence>
<keyword evidence="5 7" id="KW-1133">Transmembrane helix</keyword>
<organism evidence="9 10">
    <name type="scientific">Afipia felis</name>
    <name type="common">Cat scratch disease bacillus</name>
    <dbReference type="NCBI Taxonomy" id="1035"/>
    <lineage>
        <taxon>Bacteria</taxon>
        <taxon>Pseudomonadati</taxon>
        <taxon>Pseudomonadota</taxon>
        <taxon>Alphaproteobacteria</taxon>
        <taxon>Hyphomicrobiales</taxon>
        <taxon>Nitrobacteraceae</taxon>
        <taxon>Afipia</taxon>
    </lineage>
</organism>
<dbReference type="SUPFAM" id="SSF161098">
    <property type="entry name" value="MetI-like"/>
    <property type="match status" value="1"/>
</dbReference>
<feature type="transmembrane region" description="Helical" evidence="7">
    <location>
        <begin position="227"/>
        <end position="252"/>
    </location>
</feature>
<protein>
    <submittedName>
        <fullName evidence="9">Glutathione transport system permease protein gsiC</fullName>
    </submittedName>
</protein>
<dbReference type="PANTHER" id="PTHR43163:SF6">
    <property type="entry name" value="DIPEPTIDE TRANSPORT SYSTEM PERMEASE PROTEIN DPPB-RELATED"/>
    <property type="match status" value="1"/>
</dbReference>
<evidence type="ECO:0000256" key="4">
    <source>
        <dbReference type="ARBA" id="ARBA00022692"/>
    </source>
</evidence>
<accession>A0A380W4F6</accession>
<dbReference type="InterPro" id="IPR035906">
    <property type="entry name" value="MetI-like_sf"/>
</dbReference>
<gene>
    <name evidence="9" type="primary">gsiC_2</name>
    <name evidence="9" type="ORF">NCTC12722_00925</name>
</gene>
<comment type="similarity">
    <text evidence="7">Belongs to the binding-protein-dependent transport system permease family.</text>
</comment>
<keyword evidence="2 7" id="KW-0813">Transport</keyword>
<feature type="transmembrane region" description="Helical" evidence="7">
    <location>
        <begin position="272"/>
        <end position="295"/>
    </location>
</feature>
<feature type="transmembrane region" description="Helical" evidence="7">
    <location>
        <begin position="98"/>
        <end position="121"/>
    </location>
</feature>
<dbReference type="RefSeq" id="WP_002718525.1">
    <property type="nucleotide sequence ID" value="NZ_UFSI01000001.1"/>
</dbReference>